<dbReference type="EMBL" id="JAATEJ010000001">
    <property type="protein sequence ID" value="NJP42271.1"/>
    <property type="molecule type" value="Genomic_DNA"/>
</dbReference>
<evidence type="ECO:0008006" key="4">
    <source>
        <dbReference type="Google" id="ProtNLM"/>
    </source>
</evidence>
<proteinExistence type="predicted"/>
<reference evidence="2 3" key="1">
    <citation type="submission" date="2020-03" db="EMBL/GenBank/DDBJ databases">
        <title>WGS of actinomycetes isolated from Thailand.</title>
        <authorList>
            <person name="Thawai C."/>
        </authorList>
    </citation>
    <scope>NUCLEOTIDE SEQUENCE [LARGE SCALE GENOMIC DNA]</scope>
    <source>
        <strain evidence="2 3">PRB2-1</strain>
    </source>
</reference>
<evidence type="ECO:0000313" key="2">
    <source>
        <dbReference type="EMBL" id="NJP42271.1"/>
    </source>
</evidence>
<comment type="caution">
    <text evidence="2">The sequence shown here is derived from an EMBL/GenBank/DDBJ whole genome shotgun (WGS) entry which is preliminary data.</text>
</comment>
<organism evidence="2 3">
    <name type="scientific">Actinacidiphila epipremni</name>
    <dbReference type="NCBI Taxonomy" id="2053013"/>
    <lineage>
        <taxon>Bacteria</taxon>
        <taxon>Bacillati</taxon>
        <taxon>Actinomycetota</taxon>
        <taxon>Actinomycetes</taxon>
        <taxon>Kitasatosporales</taxon>
        <taxon>Streptomycetaceae</taxon>
        <taxon>Actinacidiphila</taxon>
    </lineage>
</organism>
<dbReference type="Proteomes" id="UP000734511">
    <property type="component" value="Unassembled WGS sequence"/>
</dbReference>
<keyword evidence="3" id="KW-1185">Reference proteome</keyword>
<protein>
    <recommendedName>
        <fullName evidence="4">DUF3168 domain-containing protein</fullName>
    </recommendedName>
</protein>
<sequence>MAGPLRDPDAGRGRGRRRGPRLGRPVKPLVVFGDVQAAAVSVLRAALSARGEDYAAGAEVGTLVPGDRSPETPHLPYVLVAKDSDLPHSSMANARVTLRVTVWHADADQAHDLAQLCQGLLLVHSGPVIRGCRPATGPLPARDESGVDLSTFTVLANVKPTVLTA</sequence>
<evidence type="ECO:0000313" key="3">
    <source>
        <dbReference type="Proteomes" id="UP000734511"/>
    </source>
</evidence>
<feature type="compositionally biased region" description="Basic and acidic residues" evidence="1">
    <location>
        <begin position="1"/>
        <end position="12"/>
    </location>
</feature>
<gene>
    <name evidence="2" type="ORF">HCN08_02400</name>
</gene>
<accession>A0ABX0ZKT1</accession>
<evidence type="ECO:0000256" key="1">
    <source>
        <dbReference type="SAM" id="MobiDB-lite"/>
    </source>
</evidence>
<name>A0ABX0ZKT1_9ACTN</name>
<feature type="region of interest" description="Disordered" evidence="1">
    <location>
        <begin position="1"/>
        <end position="23"/>
    </location>
</feature>